<dbReference type="Proteomes" id="UP001152766">
    <property type="component" value="Unassembled WGS sequence"/>
</dbReference>
<dbReference type="EMBL" id="SGUG01000055">
    <property type="protein sequence ID" value="MDG0865163.1"/>
    <property type="molecule type" value="Genomic_DNA"/>
</dbReference>
<dbReference type="NCBIfam" id="NF033510">
    <property type="entry name" value="Ca_tandemer"/>
    <property type="match status" value="1"/>
</dbReference>
<dbReference type="CDD" id="cd03398">
    <property type="entry name" value="PAP2_haloperoxidase"/>
    <property type="match status" value="1"/>
</dbReference>
<dbReference type="NCBIfam" id="NF012209">
    <property type="entry name" value="LEPR-8K"/>
    <property type="match status" value="1"/>
</dbReference>
<dbReference type="InterPro" id="IPR000326">
    <property type="entry name" value="PAP2/HPO"/>
</dbReference>
<evidence type="ECO:0000259" key="4">
    <source>
        <dbReference type="Pfam" id="PF19077"/>
    </source>
</evidence>
<dbReference type="InterPro" id="IPR011048">
    <property type="entry name" value="Haem_d1_sf"/>
</dbReference>
<dbReference type="Pfam" id="PF13205">
    <property type="entry name" value="Big_5"/>
    <property type="match status" value="1"/>
</dbReference>
<accession>A0A9X4LRF9</accession>
<feature type="domain" description="Phosphatidic acid phosphatase type 2/haloperoxidase" evidence="2">
    <location>
        <begin position="1236"/>
        <end position="1370"/>
    </location>
</feature>
<dbReference type="RefSeq" id="WP_277583872.1">
    <property type="nucleotide sequence ID" value="NZ_SGUG01000055.1"/>
</dbReference>
<dbReference type="Gene3D" id="1.10.606.20">
    <property type="match status" value="1"/>
</dbReference>
<evidence type="ECO:0000259" key="3">
    <source>
        <dbReference type="Pfam" id="PF13205"/>
    </source>
</evidence>
<dbReference type="SUPFAM" id="SSF49464">
    <property type="entry name" value="Carboxypeptidase regulatory domain-like"/>
    <property type="match status" value="1"/>
</dbReference>
<keyword evidence="6" id="KW-1185">Reference proteome</keyword>
<dbReference type="Pfam" id="PF19077">
    <property type="entry name" value="Big_13"/>
    <property type="match status" value="3"/>
</dbReference>
<dbReference type="Gene3D" id="2.60.40.1120">
    <property type="entry name" value="Carboxypeptidase-like, regulatory domain"/>
    <property type="match status" value="1"/>
</dbReference>
<sequence length="3588" mass="363452">MNTRDLSSLGRRGRGFEARPSELLLALVRRARWLWLGWLEARWNALRGLLRARRARQQRPQGSRFETLEPKLLLSGDLMPLQSSLAGVLERQVDTPVVHGTISPVGMAHALGVQAPSSAPLVVVTGPGSGSVVAQGGGYLLQLTGTTSLSSVSLVSGAQVALTGISADSAVGTLSLANADLSGNASFAGSVGTLTLGQVSHANISVAGGAAFTLNAGQVSDSVLLARSATVALNVASWSASAAGASRVEAAAIKSLTTTGDMAADVFVSGVGVTGYALTTVQVGGAISGGLWSVHGRGSSITAGSTAAAWRMNISGPLVQLLVKGDASGDLALASLQLLQVTGSTRGLHLLVGANLGDDAALGGTGANADSFQAGTLARVRVGGDMVDTYLIVSVDPVNGVFFDGNDRQLGTAVQRLQELTVNGKLLGSTAVVAPMFPTTVSIGGLSVNPATLPQLGNLPPDRIPPVLTSFGLDPASDSAPVGDGHTTINPVDLIGMTEAGAALTLRRAGSSTVLGTAVAAADGSFRFSGIALDLGANAFVLTLADAAGNTSTGNLTVTRDAIPDTTPPTLSAALANDTGASASDGITSDPTISGNAHDDVGVTHLLVALDPGATPSFTDLIGLLQANGSFTLSRAALDTLAGGKLADGAHVVRVVAKDAAGNASTPVDIAFRLDTQAPVVASFGLDPASDSPPVGDGHTTINPVNLVGMTEAGAALTLRLSGSSTVLGTAVAAADGSFHFSGISLSLGANAFVLTLADAAGNTSTSSLTLTRDPSTAADTLPPTLSAALAHDTGISATDGITSDPTIAGDAHDDVGVTHLLVALDPGATPSFTDLVGLLQANGSFTLSRAVLDTLAGGKLADGAHVVRVVAKDAAGNASTPVDVAFKLDTQAPTGASFGIGVIDALAGNDAQTGSAIVTLQGLAEAGATITLAAQGLSSTADASGRFQLPGVALALGDNSITLSVADAAGNAQTVARTLTRVATTQTDPVLEWTNIALKAIQSDATDPPVATRVLALQSISVYDTLAAIQGTPAFLVQRSVSGNVDAYAAVEQAAYRVLYQLYPAQRAGLDAGLAADLAKITDGAAKTAGIALGDGIARAVIALRANDGYLTLVNIDGSSALGAWRPTGPGFAVAQDPQWGAVTPFALTSGSEFRAPAPPALTSPEYAAAINQVQSLGRATNSTRTADQTQQALFWADGGGSYTPPGHWDAIATQIAAAKGNSLSANARLMAQLNVALADAAIAAWDTKYTYDFWRPVTAIQNADLDNNAATTVDPNWTSFLITPPHPSYVSGHSTFSAAAAGILAATFGDNTAFSTTSPTLPGVTRSFASFSQAADEAGMSRIYGGIHTSLDNNAGKLIGAEVAQAVLARFALTQDKQPPKILLGATPAATHTNPVISGQVIDNLSGVAGAQISVDGGAPQSLTLDANGSFSFSPGFALDGSADGGHTLAIVATDKAGNVSAPTTISLTLDTKAPALVLSSIADGASLVAGSRLSGSADGTGSSLTLLNYSIDGGSSTAIAFTPGTGAFDQALNLANLGVGNHTLTLSASDAAGNSATLTRQVKVNSLPLLTVASLSPTDGSTDVGSTYRPKLVFSRAVNTATLTSDSFYATGPDGSKIAASIVPAADGSYAWLFFTAPLPGGARITIHVVGASIRGASDGSFLDAAGSGLAGSSLTTSFTTVSLASVLGTKLVGRVVDPGPDLVPGTFDDVRRGPDGILHTADDVYLNPIANAKVTILGTGQVVYTDATGYFEFDNAPTGDVKLAVDGRTATNPPTGVFWPEMVMDLTLRAGITNTAMGSMGSLAVQQANSWDMAVYLPRVPVSTLQTVAADVPTVITTPQVAAPKLTDEQRNSLTLTVQPGSAVGNDGQPLGNVQIGMATVPPELVKDMLPAGVAEHSFDITIQAPGVAVFTKPVQITFPNVFNAAPGTQLDVLSFDHTTGRLVINGTATVSADGKTVVSDPGSGIVAPGWHGLTPPGAPSDPPCPPATHDIDVTPVLQTSGIQDYFFPKDSGTMNLSFANNAAKLDPNSDACSTTNVHATPLLVEVTLDDASAGQFLDGVHQQTFSLEPQQVGNINGTVHALLGQISTYSADRLYGLKIHMHTHWVDKNGVDHNLDGQMPATDIYAYRFLDIADNRHEDGKIDFPRIAAGVGFTQKDGLTYYGDPAAKPQNIAVGTGTNFSVAGDQIQFTPTTTGTLNDLLTITAPDAKDVGKINLSGVGLALQNVFFSQSEFSARIAAVVDASPVVAGTQRLVDMFPDTDGDGSRTTGVDKPFFDATVAQLFNDITVQFYVTMLGVDPASLSTLTLVNGTPGTGDKVNLRNVAIGGAPYTGSAAAVWADFGIDYFLSSIVPNEANMSKPQIQYLFDGLFNRSVSDNSGSAFVPGGSGLIVNVDKMVAGAAGAAGAGAAAFRSTLVNQFASTIGHEFGHLLGAIHQRTNTAPYSSNYLMGLGTLLTTIPAIGPDFIGVFKAGLGIPSTVAEFQAAYNYYKLQANNDYTVAGQAYAFNNGGNPVPGPGHLIDEGDLPAYLAVVDGPADNRQPPNVVGSLDFGTVNADGPGGALASKTVWLFNTGNHPLHLSSVDVQGNAGFSVSGFSGPLDLAAFDPNNPAASRLAVTVTFDPSALGSASAKLHIVSNSSGGASTDIPLAGKAVSPYGHLAVSVPNNNVGGTKVGSTGAVANFGTLTNDGTQPLSITQALSNSPDFAVTGALAGVSAATPLVLAPGASVQFGVTFTPAKISLDRAAITISSNDPTQATFTQALVGTGLAAQGTALHYGNDYIELDQPNSPNLPPLRMVSGPDGQWSFFLPPSTPVHYTIFDPVSGLVAEAWDTTAPSGKTTMFTQANFRASTAPDTNGNGLPDNIKFAIGTNPNSQDTNHDGISDFDSIRLGINPLGSLGAPTGVLSSAALTGSAEAVAVSAAVADPSHLTAYVATGSRGLSVVDVTNFTKPAVLAEISLPGNNVDIAVDGVRGVAAVAGGDAGLSLVDISKPAAPVLMQTVAFGVPVNAVQVRDGIAFVATGNDLAVVNLLTGDLLQSVNLTTLGGSTVTSLSIDGSTLYSVDASHTLRSFAISGSQLTVLGSLALPAGGGRLFVGNGVAYIGASNGGTGGFATADVSNPAAMTVLSGVKLNSIGGTSVVPNGSGLAVAVGSSSFVFGGFKALDLMNVSDPTNTGTLVTRYNLPAVPRDVVIANGLAFVADSTGGLQIVNYVAFDAKGVPPQVVSLQVDAKDADPGTPGVQVLEGRSFTVRPTVADDVQVRNVELLVDGVVVADAPAFPFVFTAQTPTIAAGGNKLSVQVRVTDTGGNSTLSAPVVFDVVKDTFPPVLQSVSVDEGARRFFVKSVDFSFDEPLDTSRLTTAAISLVRPGPDGVFGTADDVSVPVSLNFRSLGQVFSVLPGGYLPPGDYQLTVKGSAISDKAGNILGTDLVRHFTIRPASDVRATSGAAAVATAPSANPGQQIGISVPFDPSTAKANFQTIDANGVVGSVVVGVFRFDAARGIAYFNVPLNAYTGDCVVYGQVGSTITNFADGTFPLQIVPIVTGLSVQSVSSDGTSATVVLYGRGFVEGNNSLYRLGTTSVLD</sequence>
<dbReference type="Gene3D" id="2.130.10.10">
    <property type="entry name" value="YVTN repeat-like/Quinoprotein amine dehydrogenase"/>
    <property type="match status" value="1"/>
</dbReference>
<dbReference type="InterPro" id="IPR036938">
    <property type="entry name" value="PAP2/HPO_sf"/>
</dbReference>
<reference evidence="5" key="1">
    <citation type="submission" date="2019-02" db="EMBL/GenBank/DDBJ databases">
        <title>Draft genome of the type strain Pelomonas aquatica CCUG 52575T.</title>
        <authorList>
            <person name="Gomila M."/>
            <person name="Lalucat J."/>
        </authorList>
    </citation>
    <scope>NUCLEOTIDE SEQUENCE</scope>
    <source>
        <strain evidence="5">CCUG 52575</strain>
    </source>
</reference>
<dbReference type="InterPro" id="IPR015943">
    <property type="entry name" value="WD40/YVTN_repeat-like_dom_sf"/>
</dbReference>
<dbReference type="Pfam" id="PF01569">
    <property type="entry name" value="PAP2"/>
    <property type="match status" value="1"/>
</dbReference>
<dbReference type="SUPFAM" id="SSF51004">
    <property type="entry name" value="C-terminal (heme d1) domain of cytochrome cd1-nitrite reductase"/>
    <property type="match status" value="1"/>
</dbReference>
<evidence type="ECO:0000259" key="2">
    <source>
        <dbReference type="Pfam" id="PF01569"/>
    </source>
</evidence>
<feature type="non-terminal residue" evidence="5">
    <location>
        <position position="3588"/>
    </location>
</feature>
<dbReference type="InterPro" id="IPR053786">
    <property type="entry name" value="LEPRxLL_CS"/>
</dbReference>
<dbReference type="InterPro" id="IPR052559">
    <property type="entry name" value="V-haloperoxidase"/>
</dbReference>
<protein>
    <submittedName>
        <fullName evidence="5">Choice-of-anchor D domain-containing protein</fullName>
    </submittedName>
</protein>
<dbReference type="PANTHER" id="PTHR34599:SF1">
    <property type="entry name" value="PHOSPHATIDIC ACID PHOSPHATASE TYPE 2_HALOPEROXIDASE DOMAIN-CONTAINING PROTEIN"/>
    <property type="match status" value="1"/>
</dbReference>
<feature type="domain" description="Bacterial Ig-like" evidence="4">
    <location>
        <begin position="1394"/>
        <end position="1474"/>
    </location>
</feature>
<keyword evidence="1" id="KW-0732">Signal</keyword>
<dbReference type="SUPFAM" id="SSF48317">
    <property type="entry name" value="Acid phosphatase/Vanadium-dependent haloperoxidase"/>
    <property type="match status" value="1"/>
</dbReference>
<feature type="domain" description="Bacterial Ig-like" evidence="4">
    <location>
        <begin position="784"/>
        <end position="891"/>
    </location>
</feature>
<dbReference type="SUPFAM" id="SSF55486">
    <property type="entry name" value="Metalloproteases ('zincins'), catalytic domain"/>
    <property type="match status" value="1"/>
</dbReference>
<dbReference type="Gene3D" id="2.60.40.10">
    <property type="entry name" value="Immunoglobulins"/>
    <property type="match status" value="10"/>
</dbReference>
<name>A0A9X4LRF9_9BURK</name>
<dbReference type="InterPro" id="IPR044016">
    <property type="entry name" value="Big_13"/>
</dbReference>
<evidence type="ECO:0000313" key="6">
    <source>
        <dbReference type="Proteomes" id="UP001152766"/>
    </source>
</evidence>
<evidence type="ECO:0000256" key="1">
    <source>
        <dbReference type="ARBA" id="ARBA00022729"/>
    </source>
</evidence>
<dbReference type="InterPro" id="IPR013211">
    <property type="entry name" value="LVIVD"/>
</dbReference>
<evidence type="ECO:0000313" key="5">
    <source>
        <dbReference type="EMBL" id="MDG0865163.1"/>
    </source>
</evidence>
<dbReference type="NCBIfam" id="NF012200">
    <property type="entry name" value="choice_anch_D"/>
    <property type="match status" value="2"/>
</dbReference>
<comment type="caution">
    <text evidence="5">The sequence shown here is derived from an EMBL/GenBank/DDBJ whole genome shotgun (WGS) entry which is preliminary data.</text>
</comment>
<organism evidence="5 6">
    <name type="scientific">Pelomonas aquatica</name>
    <dbReference type="NCBI Taxonomy" id="431058"/>
    <lineage>
        <taxon>Bacteria</taxon>
        <taxon>Pseudomonadati</taxon>
        <taxon>Pseudomonadota</taxon>
        <taxon>Betaproteobacteria</taxon>
        <taxon>Burkholderiales</taxon>
        <taxon>Sphaerotilaceae</taxon>
        <taxon>Roseateles</taxon>
    </lineage>
</organism>
<dbReference type="Pfam" id="PF08309">
    <property type="entry name" value="LVIVD"/>
    <property type="match status" value="2"/>
</dbReference>
<dbReference type="InterPro" id="IPR008969">
    <property type="entry name" value="CarboxyPept-like_regulatory"/>
</dbReference>
<dbReference type="PANTHER" id="PTHR34599">
    <property type="entry name" value="PEROXIDASE-RELATED"/>
    <property type="match status" value="1"/>
</dbReference>
<feature type="domain" description="SbsA Ig-like" evidence="3">
    <location>
        <begin position="1573"/>
        <end position="1684"/>
    </location>
</feature>
<gene>
    <name evidence="5" type="ORF">EXJ73_22130</name>
</gene>
<feature type="domain" description="Bacterial Ig-like" evidence="4">
    <location>
        <begin position="567"/>
        <end position="676"/>
    </location>
</feature>
<dbReference type="InterPro" id="IPR013783">
    <property type="entry name" value="Ig-like_fold"/>
</dbReference>
<dbReference type="InterPro" id="IPR032812">
    <property type="entry name" value="SbsA_Ig"/>
</dbReference>
<proteinExistence type="predicted"/>